<feature type="domain" description="FecR protein" evidence="2">
    <location>
        <begin position="170"/>
        <end position="227"/>
    </location>
</feature>
<keyword evidence="1" id="KW-1133">Transmembrane helix</keyword>
<evidence type="ECO:0000313" key="3">
    <source>
        <dbReference type="EMBL" id="GAA5496735.1"/>
    </source>
</evidence>
<dbReference type="SUPFAM" id="SSF49899">
    <property type="entry name" value="Concanavalin A-like lectins/glucanases"/>
    <property type="match status" value="1"/>
</dbReference>
<dbReference type="PANTHER" id="PTHR30273:SF2">
    <property type="entry name" value="PROTEIN FECR"/>
    <property type="match status" value="1"/>
</dbReference>
<keyword evidence="1" id="KW-0812">Transmembrane</keyword>
<name>A0ABP9V3Y8_9BACT</name>
<gene>
    <name evidence="3" type="ORF">Rhal01_02920</name>
</gene>
<dbReference type="Gene3D" id="2.60.120.1440">
    <property type="match status" value="1"/>
</dbReference>
<proteinExistence type="predicted"/>
<keyword evidence="4" id="KW-1185">Reference proteome</keyword>
<sequence length="507" mass="56763">MSDDRFESLLSGLIDQELSQEEFNELQNLLAESEANRQAYWDFIELHSSMEIVMEKRDAGKITQFISRGEQLLKLQARRTKILAACGAAAVAMITAVTLKFIMVEPDQNLASFQTAPDTRYSITNATDVQMDYIQTGNVVSISQGTMELKFQQGVRAIITGPAEFTLVNDSLLDLEQGSAWFHVPQEAVGFTVETPEMEVVDLGTKFAVKQIPESTPEVHVFTGKVRVTSKSAPDNGMELTEGNALKLNRRGLLEPIELNSEAFLTELTETLPYLYWSFDTKNKFQAIGNHSALTNLHTNPVNGAEIEKGYLELNGNKQFLQTNWKGFAGTRPRSATFLLNLQEAPGDSGNPGILAWGSEKHPLGRWKVAVQHSENPDEYRLRITFGAYRLITYQSLKLDQWYQVAVGFDGVDEEFNTPRVKLYIDGQEAALKPNKKKLKETSKLGTVTDSPTSKSLRIGSTINSAEAYSYYIHGKIDDLCIFDGYLPPAKALKQAEEIRRRNQEEK</sequence>
<dbReference type="Proteomes" id="UP001424741">
    <property type="component" value="Unassembled WGS sequence"/>
</dbReference>
<evidence type="ECO:0000313" key="4">
    <source>
        <dbReference type="Proteomes" id="UP001424741"/>
    </source>
</evidence>
<dbReference type="Pfam" id="PF04773">
    <property type="entry name" value="FecR"/>
    <property type="match status" value="1"/>
</dbReference>
<accession>A0ABP9V3Y8</accession>
<protein>
    <recommendedName>
        <fullName evidence="2">FecR protein domain-containing protein</fullName>
    </recommendedName>
</protein>
<dbReference type="RefSeq" id="WP_346189357.1">
    <property type="nucleotide sequence ID" value="NZ_BAABRL010000009.1"/>
</dbReference>
<feature type="transmembrane region" description="Helical" evidence="1">
    <location>
        <begin position="82"/>
        <end position="103"/>
    </location>
</feature>
<evidence type="ECO:0000256" key="1">
    <source>
        <dbReference type="SAM" id="Phobius"/>
    </source>
</evidence>
<organism evidence="3 4">
    <name type="scientific">Rubritalea halochordaticola</name>
    <dbReference type="NCBI Taxonomy" id="714537"/>
    <lineage>
        <taxon>Bacteria</taxon>
        <taxon>Pseudomonadati</taxon>
        <taxon>Verrucomicrobiota</taxon>
        <taxon>Verrucomicrobiia</taxon>
        <taxon>Verrucomicrobiales</taxon>
        <taxon>Rubritaleaceae</taxon>
        <taxon>Rubritalea</taxon>
    </lineage>
</organism>
<dbReference type="PANTHER" id="PTHR30273">
    <property type="entry name" value="PERIPLASMIC SIGNAL SENSOR AND SIGMA FACTOR ACTIVATOR FECR-RELATED"/>
    <property type="match status" value="1"/>
</dbReference>
<reference evidence="3 4" key="1">
    <citation type="submission" date="2024-02" db="EMBL/GenBank/DDBJ databases">
        <title>Rubritalea halochordaticola NBRC 107102.</title>
        <authorList>
            <person name="Ichikawa N."/>
            <person name="Katano-Makiyama Y."/>
            <person name="Hidaka K."/>
        </authorList>
    </citation>
    <scope>NUCLEOTIDE SEQUENCE [LARGE SCALE GENOMIC DNA]</scope>
    <source>
        <strain evidence="3 4">NBRC 107102</strain>
    </source>
</reference>
<dbReference type="InterPro" id="IPR013320">
    <property type="entry name" value="ConA-like_dom_sf"/>
</dbReference>
<dbReference type="InterPro" id="IPR012373">
    <property type="entry name" value="Ferrdict_sens_TM"/>
</dbReference>
<dbReference type="Pfam" id="PF13385">
    <property type="entry name" value="Laminin_G_3"/>
    <property type="match status" value="1"/>
</dbReference>
<dbReference type="EMBL" id="BAABRL010000009">
    <property type="protein sequence ID" value="GAA5496735.1"/>
    <property type="molecule type" value="Genomic_DNA"/>
</dbReference>
<keyword evidence="1" id="KW-0472">Membrane</keyword>
<comment type="caution">
    <text evidence="3">The sequence shown here is derived from an EMBL/GenBank/DDBJ whole genome shotgun (WGS) entry which is preliminary data.</text>
</comment>
<evidence type="ECO:0000259" key="2">
    <source>
        <dbReference type="Pfam" id="PF04773"/>
    </source>
</evidence>
<dbReference type="InterPro" id="IPR006860">
    <property type="entry name" value="FecR"/>
</dbReference>
<dbReference type="Gene3D" id="2.60.120.200">
    <property type="match status" value="1"/>
</dbReference>